<feature type="non-terminal residue" evidence="15">
    <location>
        <position position="1"/>
    </location>
</feature>
<dbReference type="InterPro" id="IPR036291">
    <property type="entry name" value="NAD(P)-bd_dom_sf"/>
</dbReference>
<organism evidence="15 16">
    <name type="scientific">candidate division MSBL1 archaeon SCGC-AAA382A20</name>
    <dbReference type="NCBI Taxonomy" id="1698280"/>
    <lineage>
        <taxon>Archaea</taxon>
        <taxon>Methanobacteriati</taxon>
        <taxon>Methanobacteriota</taxon>
        <taxon>candidate division MSBL1</taxon>
    </lineage>
</organism>
<feature type="domain" description="NAD(P)-binding" evidence="14">
    <location>
        <begin position="13"/>
        <end position="129"/>
    </location>
</feature>
<evidence type="ECO:0000256" key="1">
    <source>
        <dbReference type="ARBA" id="ARBA00001911"/>
    </source>
</evidence>
<dbReference type="GO" id="GO:0042732">
    <property type="term" value="P:D-xylose metabolic process"/>
    <property type="evidence" value="ECO:0007669"/>
    <property type="project" value="InterPro"/>
</dbReference>
<name>A0A133VFJ2_9EURY</name>
<dbReference type="PANTHER" id="PTHR43078:SF6">
    <property type="entry name" value="UDP-GLUCURONIC ACID DECARBOXYLASE 1"/>
    <property type="match status" value="1"/>
</dbReference>
<dbReference type="Gene3D" id="3.90.25.10">
    <property type="entry name" value="UDP-galactose 4-epimerase, domain 1"/>
    <property type="match status" value="2"/>
</dbReference>
<evidence type="ECO:0000256" key="11">
    <source>
        <dbReference type="ARBA" id="ARBA00023034"/>
    </source>
</evidence>
<dbReference type="PANTHER" id="PTHR43078">
    <property type="entry name" value="UDP-GLUCURONIC ACID DECARBOXYLASE-RELATED"/>
    <property type="match status" value="1"/>
</dbReference>
<reference evidence="15 16" key="1">
    <citation type="journal article" date="2016" name="Sci. Rep.">
        <title>Metabolic traits of an uncultured archaeal lineage -MSBL1- from brine pools of the Red Sea.</title>
        <authorList>
            <person name="Mwirichia R."/>
            <person name="Alam I."/>
            <person name="Rashid M."/>
            <person name="Vinu M."/>
            <person name="Ba-Alawi W."/>
            <person name="Anthony Kamau A."/>
            <person name="Kamanda Ngugi D."/>
            <person name="Goker M."/>
            <person name="Klenk H.P."/>
            <person name="Bajic V."/>
            <person name="Stingl U."/>
        </authorList>
    </citation>
    <scope>NUCLEOTIDE SEQUENCE [LARGE SCALE GENOMIC DNA]</scope>
    <source>
        <strain evidence="15">SCGC-AAA382A20</strain>
    </source>
</reference>
<dbReference type="Proteomes" id="UP000070263">
    <property type="component" value="Unassembled WGS sequence"/>
</dbReference>
<evidence type="ECO:0000256" key="12">
    <source>
        <dbReference type="ARBA" id="ARBA00023136"/>
    </source>
</evidence>
<sequence>YSTAINAGREKAPAAICRKVAMAEDGGEVEVWGDGQQSRSFCYIDDCLEGIYRLTQSDHTEPLNIGSDELVTINELTDMVADIAGKDLEKKHLLDKPQGVRGRNSHNGKIKDTLGWAPSVPLRKGMEKTYKWIEEQVENAGPYDKGDGNIATEPGASL</sequence>
<accession>A0A133VFJ2</accession>
<dbReference type="EC" id="4.1.1.35" evidence="5"/>
<dbReference type="AlphaFoldDB" id="A0A133VFJ2"/>
<evidence type="ECO:0000313" key="15">
    <source>
        <dbReference type="EMBL" id="KXB05219.1"/>
    </source>
</evidence>
<gene>
    <name evidence="15" type="ORF">AKJ51_05235</name>
</gene>
<evidence type="ECO:0000256" key="8">
    <source>
        <dbReference type="ARBA" id="ARBA00022968"/>
    </source>
</evidence>
<dbReference type="InterPro" id="IPR044516">
    <property type="entry name" value="UXS-like"/>
</dbReference>
<keyword evidence="8" id="KW-0735">Signal-anchor</keyword>
<evidence type="ECO:0000256" key="9">
    <source>
        <dbReference type="ARBA" id="ARBA00022989"/>
    </source>
</evidence>
<keyword evidence="9" id="KW-1133">Transmembrane helix</keyword>
<dbReference type="GO" id="GO:0048040">
    <property type="term" value="F:UDP-glucuronate decarboxylase activity"/>
    <property type="evidence" value="ECO:0007669"/>
    <property type="project" value="UniProtKB-EC"/>
</dbReference>
<protein>
    <recommendedName>
        <fullName evidence="5">UDP-glucuronate decarboxylase</fullName>
        <ecNumber evidence="5">4.1.1.35</ecNumber>
    </recommendedName>
</protein>
<evidence type="ECO:0000256" key="4">
    <source>
        <dbReference type="ARBA" id="ARBA00007505"/>
    </source>
</evidence>
<evidence type="ECO:0000256" key="5">
    <source>
        <dbReference type="ARBA" id="ARBA00012290"/>
    </source>
</evidence>
<keyword evidence="12" id="KW-0472">Membrane</keyword>
<dbReference type="InterPro" id="IPR016040">
    <property type="entry name" value="NAD(P)-bd_dom"/>
</dbReference>
<evidence type="ECO:0000313" key="16">
    <source>
        <dbReference type="Proteomes" id="UP000070263"/>
    </source>
</evidence>
<evidence type="ECO:0000256" key="6">
    <source>
        <dbReference type="ARBA" id="ARBA00022692"/>
    </source>
</evidence>
<evidence type="ECO:0000256" key="3">
    <source>
        <dbReference type="ARBA" id="ARBA00005100"/>
    </source>
</evidence>
<keyword evidence="13" id="KW-0456">Lyase</keyword>
<dbReference type="SUPFAM" id="SSF51735">
    <property type="entry name" value="NAD(P)-binding Rossmann-fold domains"/>
    <property type="match status" value="1"/>
</dbReference>
<keyword evidence="7" id="KW-0210">Decarboxylase</keyword>
<evidence type="ECO:0000256" key="2">
    <source>
        <dbReference type="ARBA" id="ARBA00004447"/>
    </source>
</evidence>
<evidence type="ECO:0000259" key="14">
    <source>
        <dbReference type="Pfam" id="PF16363"/>
    </source>
</evidence>
<dbReference type="EMBL" id="LHYE01000108">
    <property type="protein sequence ID" value="KXB05219.1"/>
    <property type="molecule type" value="Genomic_DNA"/>
</dbReference>
<keyword evidence="11" id="KW-0333">Golgi apparatus</keyword>
<dbReference type="Pfam" id="PF16363">
    <property type="entry name" value="GDP_Man_Dehyd"/>
    <property type="match status" value="1"/>
</dbReference>
<proteinExistence type="inferred from homology"/>
<keyword evidence="10" id="KW-0520">NAD</keyword>
<comment type="pathway">
    <text evidence="3">Nucleotide-sugar biosynthesis; UDP-alpha-D-xylose biosynthesis; UDP-alpha-D-xylose from UDP-alpha-D-glucuronate: step 1/1.</text>
</comment>
<comment type="subcellular location">
    <subcellularLocation>
        <location evidence="2">Golgi apparatus</location>
        <location evidence="2">Golgi stack membrane</location>
        <topology evidence="2">Single-pass type II membrane protein</topology>
    </subcellularLocation>
</comment>
<comment type="similarity">
    <text evidence="4">Belongs to the NAD(P)-dependent epimerase/dehydratase family. UDP-glucuronic acid decarboxylase subfamily.</text>
</comment>
<dbReference type="GO" id="GO:0005737">
    <property type="term" value="C:cytoplasm"/>
    <property type="evidence" value="ECO:0007669"/>
    <property type="project" value="TreeGrafter"/>
</dbReference>
<evidence type="ECO:0000256" key="13">
    <source>
        <dbReference type="ARBA" id="ARBA00023239"/>
    </source>
</evidence>
<evidence type="ECO:0000256" key="10">
    <source>
        <dbReference type="ARBA" id="ARBA00023027"/>
    </source>
</evidence>
<dbReference type="GO" id="GO:0070403">
    <property type="term" value="F:NAD+ binding"/>
    <property type="evidence" value="ECO:0007669"/>
    <property type="project" value="InterPro"/>
</dbReference>
<comment type="caution">
    <text evidence="15">The sequence shown here is derived from an EMBL/GenBank/DDBJ whole genome shotgun (WGS) entry which is preliminary data.</text>
</comment>
<comment type="cofactor">
    <cofactor evidence="1">
        <name>NAD(+)</name>
        <dbReference type="ChEBI" id="CHEBI:57540"/>
    </cofactor>
</comment>
<evidence type="ECO:0000256" key="7">
    <source>
        <dbReference type="ARBA" id="ARBA00022793"/>
    </source>
</evidence>
<keyword evidence="6" id="KW-0812">Transmembrane</keyword>
<keyword evidence="16" id="KW-1185">Reference proteome</keyword>